<dbReference type="Pfam" id="PF07396">
    <property type="entry name" value="Porin_O_P"/>
    <property type="match status" value="1"/>
</dbReference>
<keyword evidence="2" id="KW-1185">Reference proteome</keyword>
<dbReference type="Proteomes" id="UP001139409">
    <property type="component" value="Unassembled WGS sequence"/>
</dbReference>
<protein>
    <submittedName>
        <fullName evidence="1">OprO/OprP family phosphate-selective porin</fullName>
    </submittedName>
</protein>
<dbReference type="Gene3D" id="2.40.160.10">
    <property type="entry name" value="Porin"/>
    <property type="match status" value="1"/>
</dbReference>
<comment type="caution">
    <text evidence="1">The sequence shown here is derived from an EMBL/GenBank/DDBJ whole genome shotgun (WGS) entry which is preliminary data.</text>
</comment>
<evidence type="ECO:0000313" key="1">
    <source>
        <dbReference type="EMBL" id="MCA6074061.1"/>
    </source>
</evidence>
<dbReference type="InterPro" id="IPR023614">
    <property type="entry name" value="Porin_dom_sf"/>
</dbReference>
<sequence length="385" mass="45125">MKISNLNAQDKADTLKKIDIEYTSKGFQFKTKDNKYKLQIQSRLQFRFSTPGDQDPVDFDDFNRDPQTTFKINRARLKIGGNAFEPWLGYYFEYELAQNNLLDFRIMIEKWSFFKIKVGQWKIDYSRERSISSGQQQMVDRSIVNRPFTLDRQQGIAFYGRLNEGKISDFNYWISILTGNGRGTVNNDDKHLMYAGRIQWNFLGRELGYTNSDLNRRSKPVGLVALAGATNISQYTRFSSSGGGSLEGYEDGIPGQYEVNQWMFETAFMYRGFSWSQEFHHKYIEDRINGGNNSLIGNYVMIGYFLNPLIHFIPKGTEVAFRHAFYDPNTSLEQVRGHEFGFAINHFFNEHRNKLTMEFTRFIYDDNSSDNPEDFRFRIQWDISL</sequence>
<dbReference type="InterPro" id="IPR010870">
    <property type="entry name" value="Porin_O/P"/>
</dbReference>
<accession>A0A9X1HLF1</accession>
<dbReference type="EMBL" id="JAIXNE010000001">
    <property type="protein sequence ID" value="MCA6074061.1"/>
    <property type="molecule type" value="Genomic_DNA"/>
</dbReference>
<dbReference type="AlphaFoldDB" id="A0A9X1HLF1"/>
<reference evidence="1" key="1">
    <citation type="submission" date="2021-09" db="EMBL/GenBank/DDBJ databases">
        <title>Fulvivirga sp. isolated from coastal sediment.</title>
        <authorList>
            <person name="Yu H."/>
        </authorList>
    </citation>
    <scope>NUCLEOTIDE SEQUENCE</scope>
    <source>
        <strain evidence="1">1062</strain>
    </source>
</reference>
<evidence type="ECO:0000313" key="2">
    <source>
        <dbReference type="Proteomes" id="UP001139409"/>
    </source>
</evidence>
<name>A0A9X1HLF1_9BACT</name>
<gene>
    <name evidence="1" type="ORF">LDX50_04235</name>
</gene>
<proteinExistence type="predicted"/>
<organism evidence="1 2">
    <name type="scientific">Fulvivirga sedimenti</name>
    <dbReference type="NCBI Taxonomy" id="2879465"/>
    <lineage>
        <taxon>Bacteria</taxon>
        <taxon>Pseudomonadati</taxon>
        <taxon>Bacteroidota</taxon>
        <taxon>Cytophagia</taxon>
        <taxon>Cytophagales</taxon>
        <taxon>Fulvivirgaceae</taxon>
        <taxon>Fulvivirga</taxon>
    </lineage>
</organism>
<dbReference type="RefSeq" id="WP_225697166.1">
    <property type="nucleotide sequence ID" value="NZ_JAIXNE010000001.1"/>
</dbReference>